<dbReference type="SUPFAM" id="SSF55785">
    <property type="entry name" value="PYP-like sensor domain (PAS domain)"/>
    <property type="match status" value="2"/>
</dbReference>
<dbReference type="CDD" id="cd07041">
    <property type="entry name" value="STAS_RsbR_RsbS_like"/>
    <property type="match status" value="1"/>
</dbReference>
<dbReference type="NCBIfam" id="TIGR00229">
    <property type="entry name" value="sensory_box"/>
    <property type="match status" value="1"/>
</dbReference>
<dbReference type="EMBL" id="CP012673">
    <property type="protein sequence ID" value="AUX48876.1"/>
    <property type="molecule type" value="Genomic_DNA"/>
</dbReference>
<dbReference type="PROSITE" id="PS50801">
    <property type="entry name" value="STAS"/>
    <property type="match status" value="1"/>
</dbReference>
<dbReference type="InterPro" id="IPR013656">
    <property type="entry name" value="PAS_4"/>
</dbReference>
<gene>
    <name evidence="3" type="primary">rsbV</name>
    <name evidence="3" type="ORF">SOCE26_104190</name>
</gene>
<dbReference type="Gene3D" id="3.30.450.20">
    <property type="entry name" value="PAS domain"/>
    <property type="match status" value="2"/>
</dbReference>
<dbReference type="InterPro" id="IPR036513">
    <property type="entry name" value="STAS_dom_sf"/>
</dbReference>
<dbReference type="AlphaFoldDB" id="A0A2L0FB96"/>
<dbReference type="SUPFAM" id="SSF52091">
    <property type="entry name" value="SpoIIaa-like"/>
    <property type="match status" value="1"/>
</dbReference>
<dbReference type="InterPro" id="IPR035965">
    <property type="entry name" value="PAS-like_dom_sf"/>
</dbReference>
<organism evidence="3 4">
    <name type="scientific">Sorangium cellulosum</name>
    <name type="common">Polyangium cellulosum</name>
    <dbReference type="NCBI Taxonomy" id="56"/>
    <lineage>
        <taxon>Bacteria</taxon>
        <taxon>Pseudomonadati</taxon>
        <taxon>Myxococcota</taxon>
        <taxon>Polyangia</taxon>
        <taxon>Polyangiales</taxon>
        <taxon>Polyangiaceae</taxon>
        <taxon>Sorangium</taxon>
    </lineage>
</organism>
<evidence type="ECO:0000313" key="4">
    <source>
        <dbReference type="Proteomes" id="UP000238348"/>
    </source>
</evidence>
<dbReference type="InterPro" id="IPR051932">
    <property type="entry name" value="Bact_StressResp_Reg"/>
</dbReference>
<protein>
    <submittedName>
        <fullName evidence="3">Anti-anti-sigma factor</fullName>
    </submittedName>
</protein>
<evidence type="ECO:0000256" key="1">
    <source>
        <dbReference type="ARBA" id="ARBA00022553"/>
    </source>
</evidence>
<accession>A0A2L0FB96</accession>
<feature type="domain" description="STAS" evidence="2">
    <location>
        <begin position="236"/>
        <end position="347"/>
    </location>
</feature>
<dbReference type="InterPro" id="IPR002645">
    <property type="entry name" value="STAS_dom"/>
</dbReference>
<dbReference type="Pfam" id="PF08448">
    <property type="entry name" value="PAS_4"/>
    <property type="match status" value="1"/>
</dbReference>
<reference evidence="3 4" key="1">
    <citation type="submission" date="2015-09" db="EMBL/GenBank/DDBJ databases">
        <title>Sorangium comparison.</title>
        <authorList>
            <person name="Zaburannyi N."/>
            <person name="Bunk B."/>
            <person name="Overmann J."/>
            <person name="Mueller R."/>
        </authorList>
    </citation>
    <scope>NUCLEOTIDE SEQUENCE [LARGE SCALE GENOMIC DNA]</scope>
    <source>
        <strain evidence="3 4">So ce26</strain>
    </source>
</reference>
<dbReference type="OrthoDB" id="5491356at2"/>
<dbReference type="InterPro" id="IPR000014">
    <property type="entry name" value="PAS"/>
</dbReference>
<dbReference type="Gene3D" id="3.30.750.24">
    <property type="entry name" value="STAS domain"/>
    <property type="match status" value="1"/>
</dbReference>
<dbReference type="PANTHER" id="PTHR33745">
    <property type="entry name" value="RSBT ANTAGONIST PROTEIN RSBS-RELATED"/>
    <property type="match status" value="1"/>
</dbReference>
<sequence length="367" mass="39759">MLFIAGLDGELVHCSDAMRRSLGLAPDHETSLTALAHPEDREAVAASLAQLKGGGDPVQIDVRWQDGRGAYATLSYSARRSQEGDAVHGSLRPAAGDARTARLKGELLDCIANQVDMAVWAIDREGTFIYHDGKGVEKAGIRRGELVGKNIFEAYRAAPEITEGVQRALAGEEMHIYSGVHGLHWESWFSPVRIDGRVEMVAGLTFNVTELRMAEEELRAKLLQIDKQQEVIRNLSTPIIEVWSGVLTLPLVGVVDSMRTADVMDALLTRIVDQQARYAILDLTGVNMVDSSVASNIIQLVTAIRLLGAEGVVAGIKPNVAQTMVSLGLDLSQIPTQRNLRAALAFCIQGMSREQQRQPPAGKPSPG</sequence>
<keyword evidence="1" id="KW-0597">Phosphoprotein</keyword>
<proteinExistence type="predicted"/>
<evidence type="ECO:0000259" key="2">
    <source>
        <dbReference type="PROSITE" id="PS50801"/>
    </source>
</evidence>
<evidence type="ECO:0000313" key="3">
    <source>
        <dbReference type="EMBL" id="AUX48876.1"/>
    </source>
</evidence>
<name>A0A2L0FB96_SORCE</name>
<dbReference type="Proteomes" id="UP000238348">
    <property type="component" value="Chromosome"/>
</dbReference>
<dbReference type="Pfam" id="PF01740">
    <property type="entry name" value="STAS"/>
    <property type="match status" value="1"/>
</dbReference>
<dbReference type="PANTHER" id="PTHR33745:SF3">
    <property type="entry name" value="RSBT CO-ANTAGONIST PROTEIN RSBRC"/>
    <property type="match status" value="1"/>
</dbReference>
<dbReference type="CDD" id="cd00130">
    <property type="entry name" value="PAS"/>
    <property type="match status" value="1"/>
</dbReference>